<dbReference type="KEGG" id="lcre:Pla8534_18230"/>
<evidence type="ECO:0000256" key="2">
    <source>
        <dbReference type="ARBA" id="ARBA00022527"/>
    </source>
</evidence>
<feature type="domain" description="Protein kinase" evidence="8">
    <location>
        <begin position="223"/>
        <end position="482"/>
    </location>
</feature>
<keyword evidence="5 9" id="KW-0418">Kinase</keyword>
<dbReference type="InterPro" id="IPR001680">
    <property type="entry name" value="WD40_rpt"/>
</dbReference>
<dbReference type="CDD" id="cd14014">
    <property type="entry name" value="STKc_PknB_like"/>
    <property type="match status" value="1"/>
</dbReference>
<dbReference type="GO" id="GO:0005524">
    <property type="term" value="F:ATP binding"/>
    <property type="evidence" value="ECO:0007669"/>
    <property type="project" value="UniProtKB-KW"/>
</dbReference>
<protein>
    <recommendedName>
        <fullName evidence="1">non-specific serine/threonine protein kinase</fullName>
        <ecNumber evidence="1">2.7.11.1</ecNumber>
    </recommendedName>
</protein>
<dbReference type="Proteomes" id="UP000317648">
    <property type="component" value="Chromosome"/>
</dbReference>
<evidence type="ECO:0000256" key="3">
    <source>
        <dbReference type="ARBA" id="ARBA00022679"/>
    </source>
</evidence>
<evidence type="ECO:0000256" key="5">
    <source>
        <dbReference type="ARBA" id="ARBA00022777"/>
    </source>
</evidence>
<dbReference type="InterPro" id="IPR011009">
    <property type="entry name" value="Kinase-like_dom_sf"/>
</dbReference>
<dbReference type="PANTHER" id="PTHR43289:SF6">
    <property type="entry name" value="SERINE_THREONINE-PROTEIN KINASE NEKL-3"/>
    <property type="match status" value="1"/>
</dbReference>
<dbReference type="InterPro" id="IPR015943">
    <property type="entry name" value="WD40/YVTN_repeat-like_dom_sf"/>
</dbReference>
<dbReference type="Gene3D" id="2.130.10.10">
    <property type="entry name" value="YVTN repeat-like/Quinoprotein amine dehydrogenase"/>
    <property type="match status" value="3"/>
</dbReference>
<dbReference type="Gene3D" id="3.30.200.20">
    <property type="entry name" value="Phosphorylase Kinase, domain 1"/>
    <property type="match status" value="1"/>
</dbReference>
<dbReference type="PANTHER" id="PTHR43289">
    <property type="entry name" value="MITOGEN-ACTIVATED PROTEIN KINASE KINASE KINASE 20-RELATED"/>
    <property type="match status" value="1"/>
</dbReference>
<accession>A0A518DQB9</accession>
<keyword evidence="6" id="KW-0067">ATP-binding</keyword>
<dbReference type="SUPFAM" id="SSF56112">
    <property type="entry name" value="Protein kinase-like (PK-like)"/>
    <property type="match status" value="1"/>
</dbReference>
<evidence type="ECO:0000259" key="8">
    <source>
        <dbReference type="PROSITE" id="PS50011"/>
    </source>
</evidence>
<dbReference type="EMBL" id="CP036433">
    <property type="protein sequence ID" value="QDU94037.1"/>
    <property type="molecule type" value="Genomic_DNA"/>
</dbReference>
<dbReference type="SMART" id="SM00220">
    <property type="entry name" value="S_TKc"/>
    <property type="match status" value="1"/>
</dbReference>
<dbReference type="SMART" id="SM00320">
    <property type="entry name" value="WD40"/>
    <property type="match status" value="6"/>
</dbReference>
<keyword evidence="10" id="KW-1185">Reference proteome</keyword>
<dbReference type="InterPro" id="IPR000719">
    <property type="entry name" value="Prot_kinase_dom"/>
</dbReference>
<evidence type="ECO:0000256" key="1">
    <source>
        <dbReference type="ARBA" id="ARBA00012513"/>
    </source>
</evidence>
<evidence type="ECO:0000313" key="10">
    <source>
        <dbReference type="Proteomes" id="UP000317648"/>
    </source>
</evidence>
<gene>
    <name evidence="9" type="primary">pknB_8</name>
    <name evidence="9" type="ORF">Pla8534_18230</name>
</gene>
<keyword evidence="4" id="KW-0547">Nucleotide-binding</keyword>
<dbReference type="Gene3D" id="1.10.510.10">
    <property type="entry name" value="Transferase(Phosphotransferase) domain 1"/>
    <property type="match status" value="1"/>
</dbReference>
<feature type="region of interest" description="Disordered" evidence="7">
    <location>
        <begin position="492"/>
        <end position="518"/>
    </location>
</feature>
<keyword evidence="3 9" id="KW-0808">Transferase</keyword>
<evidence type="ECO:0000313" key="9">
    <source>
        <dbReference type="EMBL" id="QDU94037.1"/>
    </source>
</evidence>
<dbReference type="GO" id="GO:0004674">
    <property type="term" value="F:protein serine/threonine kinase activity"/>
    <property type="evidence" value="ECO:0007669"/>
    <property type="project" value="UniProtKB-KW"/>
</dbReference>
<dbReference type="FunFam" id="1.10.510.10:FF:000021">
    <property type="entry name" value="Serine/threonine protein kinase"/>
    <property type="match status" value="1"/>
</dbReference>
<organism evidence="9 10">
    <name type="scientific">Lignipirellula cremea</name>
    <dbReference type="NCBI Taxonomy" id="2528010"/>
    <lineage>
        <taxon>Bacteria</taxon>
        <taxon>Pseudomonadati</taxon>
        <taxon>Planctomycetota</taxon>
        <taxon>Planctomycetia</taxon>
        <taxon>Pirellulales</taxon>
        <taxon>Pirellulaceae</taxon>
        <taxon>Lignipirellula</taxon>
    </lineage>
</organism>
<sequence>MTQPACPDSEAIRQLLLGPLAGWKSFEEHLRHCEHCLQQTEAVASRDTVVESLRSSRAWEGDEEVLAEAIKRSKQLHPKLAADGAAAESADVRQRLDRIADEFESAWRTGSRPKLAAFLDQHAEVDRRRLLMELLAIEIEIRRAAGETPRPEDYSAEFPDQSSVLCEAFAADQTVALASPAEETSSFSRPQQPVAALAQNLRDEIDFLAPPQQPDEIGRLGDYRVLEVMGVGGMGVVFRAEDPHLQRLVALKAMKPAVAASRSARDRFFREARAAAALDHDHIVSIYQVGEDRTIPYIAMQYLRGESLQTRLKREGSLEEADVVEIGREVALGLAAAHEKGLIHRDIKPDNIWIEAGTGRAKILDFGLARAHNDDSGLTQSGMVIGTPRYMAPEQAQAAEVDSRCDLFSLGSVLYHLASGKAPFDGGSLTATLIAVAHKPEQPIAEVRSTLHPSFCKLVRELLEKDPADRPQSAQEVADTLAAIKEVLTAGAPQSMKAGPPTPKLARQGAPAGSARKSSGSKRVWLAGLGLLALAGLLAAGIVLNLKTPAGMIVLEIDDPNAIGSVVTIDGDKQITIKTADSPVPIEVTADEKTHTLKVAKGGFETFTKQFSVKSGEKETIRVRLEALTAIPRPASPAAPILATQTGELPRYDPSPPPKLGTWEPFGPVAVQQMFPDKKIAGAKTLPGLALTPARIPGIKRWNVTTYWPHDLPHPLAYSHDGKLLAMGSSDGTRIYDAEKFTLLQIIPSTFVRKQSLSWRPDGKRLMIDGACWSSDGRPEANDHTPPGVSADVSVYSPDSTLVVSGRDKQLYLHGLGSDEFKTIALESKLAGAPAWSPDSERFATVHDSQELRIWNRLGELQSTVLGLGPLNFGKAYIQWSPDGKWIGLADGIQGVVHRVGVDGKQGEPMKLGGYPVSLFSWSADGERAHHSAAVSLDGTRMVSRAGDVLTFYGRDLTVLRRIDRSRISFEGLTWNPKGDTFISGSDRFDLWSSTGEHLAALEKAGGWYQRIEYQPGGELVAMCGPAGVDGVLLGNPEKGFQQIVPGGYRSLSWSADGKYLAAGVHSDVLEIYDQTGEKTAEIQGAEGSAIIGFFAPDKQLLLVHDFKQEMLQFCSPATDWKLRPIEGLEKNCGWPCWSPDGQFLFVKTLGLFKYEMDGRFTRFSTALSSIPADNALRWTPDGKEIITSYDTWLTKFEAADGRRIRSLSFNGDRSTGLSHHPTRNLFTTCHPNSTLITWNGETMEPYWRTVMLPGRKAITLTAAGQILHGDHDVVDEHLMYYYETDDGRIETVSPSEFEKLIGQSIYVPAAEE</sequence>
<evidence type="ECO:0000256" key="4">
    <source>
        <dbReference type="ARBA" id="ARBA00022741"/>
    </source>
</evidence>
<evidence type="ECO:0000256" key="6">
    <source>
        <dbReference type="ARBA" id="ARBA00022840"/>
    </source>
</evidence>
<reference evidence="9 10" key="1">
    <citation type="submission" date="2019-02" db="EMBL/GenBank/DDBJ databases">
        <title>Deep-cultivation of Planctomycetes and their phenomic and genomic characterization uncovers novel biology.</title>
        <authorList>
            <person name="Wiegand S."/>
            <person name="Jogler M."/>
            <person name="Boedeker C."/>
            <person name="Pinto D."/>
            <person name="Vollmers J."/>
            <person name="Rivas-Marin E."/>
            <person name="Kohn T."/>
            <person name="Peeters S.H."/>
            <person name="Heuer A."/>
            <person name="Rast P."/>
            <person name="Oberbeckmann S."/>
            <person name="Bunk B."/>
            <person name="Jeske O."/>
            <person name="Meyerdierks A."/>
            <person name="Storesund J.E."/>
            <person name="Kallscheuer N."/>
            <person name="Luecker S."/>
            <person name="Lage O.M."/>
            <person name="Pohl T."/>
            <person name="Merkel B.J."/>
            <person name="Hornburger P."/>
            <person name="Mueller R.-W."/>
            <person name="Bruemmer F."/>
            <person name="Labrenz M."/>
            <person name="Spormann A.M."/>
            <person name="Op den Camp H."/>
            <person name="Overmann J."/>
            <person name="Amann R."/>
            <person name="Jetten M.S.M."/>
            <person name="Mascher T."/>
            <person name="Medema M.H."/>
            <person name="Devos D.P."/>
            <person name="Kaster A.-K."/>
            <person name="Ovreas L."/>
            <person name="Rohde M."/>
            <person name="Galperin M.Y."/>
            <person name="Jogler C."/>
        </authorList>
    </citation>
    <scope>NUCLEOTIDE SEQUENCE [LARGE SCALE GENOMIC DNA]</scope>
    <source>
        <strain evidence="9 10">Pla85_3_4</strain>
    </source>
</reference>
<keyword evidence="2" id="KW-0723">Serine/threonine-protein kinase</keyword>
<name>A0A518DQB9_9BACT</name>
<dbReference type="RefSeq" id="WP_145051759.1">
    <property type="nucleotide sequence ID" value="NZ_CP036433.1"/>
</dbReference>
<proteinExistence type="predicted"/>
<evidence type="ECO:0000256" key="7">
    <source>
        <dbReference type="SAM" id="MobiDB-lite"/>
    </source>
</evidence>
<dbReference type="Pfam" id="PF00069">
    <property type="entry name" value="Pkinase"/>
    <property type="match status" value="1"/>
</dbReference>
<dbReference type="PROSITE" id="PS50011">
    <property type="entry name" value="PROTEIN_KINASE_DOM"/>
    <property type="match status" value="1"/>
</dbReference>
<dbReference type="OrthoDB" id="500858at2"/>
<dbReference type="EC" id="2.7.11.1" evidence="1"/>
<dbReference type="SUPFAM" id="SSF82171">
    <property type="entry name" value="DPP6 N-terminal domain-like"/>
    <property type="match status" value="2"/>
</dbReference>